<keyword evidence="3" id="KW-1185">Reference proteome</keyword>
<dbReference type="PROSITE" id="PS50404">
    <property type="entry name" value="GST_NTER"/>
    <property type="match status" value="1"/>
</dbReference>
<dbReference type="SFLD" id="SFLDS00019">
    <property type="entry name" value="Glutathione_Transferase_(cytos"/>
    <property type="match status" value="1"/>
</dbReference>
<protein>
    <submittedName>
        <fullName evidence="2">Glutathione S-transferase family protein</fullName>
    </submittedName>
</protein>
<dbReference type="SUPFAM" id="SSF47616">
    <property type="entry name" value="GST C-terminal domain-like"/>
    <property type="match status" value="1"/>
</dbReference>
<evidence type="ECO:0000313" key="3">
    <source>
        <dbReference type="Proteomes" id="UP001229836"/>
    </source>
</evidence>
<dbReference type="CDD" id="cd00570">
    <property type="entry name" value="GST_N_family"/>
    <property type="match status" value="1"/>
</dbReference>
<feature type="domain" description="GST N-terminal" evidence="1">
    <location>
        <begin position="4"/>
        <end position="82"/>
    </location>
</feature>
<dbReference type="Gene3D" id="3.40.30.10">
    <property type="entry name" value="Glutaredoxin"/>
    <property type="match status" value="1"/>
</dbReference>
<dbReference type="InterPro" id="IPR036282">
    <property type="entry name" value="Glutathione-S-Trfase_C_sf"/>
</dbReference>
<dbReference type="Pfam" id="PF13417">
    <property type="entry name" value="GST_N_3"/>
    <property type="match status" value="1"/>
</dbReference>
<dbReference type="InterPro" id="IPR004046">
    <property type="entry name" value="GST_C"/>
</dbReference>
<reference evidence="2 3" key="1">
    <citation type="submission" date="2023-05" db="EMBL/GenBank/DDBJ databases">
        <title>The complete genome of Acinetobacter sp. nov KCTC 92772.</title>
        <authorList>
            <person name="Zhou G."/>
        </authorList>
    </citation>
    <scope>NUCLEOTIDE SEQUENCE [LARGE SCALE GENOMIC DNA]</scope>
    <source>
        <strain evidence="2 3">KCTC 92772</strain>
    </source>
</reference>
<dbReference type="Pfam" id="PF00043">
    <property type="entry name" value="GST_C"/>
    <property type="match status" value="1"/>
</dbReference>
<organism evidence="2 3">
    <name type="scientific">Acinetobacter corruptisaponis</name>
    <dbReference type="NCBI Taxonomy" id="3045147"/>
    <lineage>
        <taxon>Bacteria</taxon>
        <taxon>Pseudomonadati</taxon>
        <taxon>Pseudomonadota</taxon>
        <taxon>Gammaproteobacteria</taxon>
        <taxon>Moraxellales</taxon>
        <taxon>Moraxellaceae</taxon>
        <taxon>Acinetobacter</taxon>
    </lineage>
</organism>
<name>A0ABY8S1P3_9GAMM</name>
<dbReference type="InterPro" id="IPR004045">
    <property type="entry name" value="Glutathione_S-Trfase_N"/>
</dbReference>
<dbReference type="Proteomes" id="UP001229836">
    <property type="component" value="Chromosome"/>
</dbReference>
<dbReference type="PANTHER" id="PTHR42673:SF4">
    <property type="entry name" value="MALEYLACETOACETATE ISOMERASE"/>
    <property type="match status" value="1"/>
</dbReference>
<evidence type="ECO:0000259" key="1">
    <source>
        <dbReference type="PROSITE" id="PS50404"/>
    </source>
</evidence>
<accession>A0ABY8S1P3</accession>
<dbReference type="PANTHER" id="PTHR42673">
    <property type="entry name" value="MALEYLACETOACETATE ISOMERASE"/>
    <property type="match status" value="1"/>
</dbReference>
<gene>
    <name evidence="2" type="ORF">QLH32_14605</name>
</gene>
<sequence length="261" mass="30546">MTLDQRVLYQFPLSLYCEKARWNLDAKGLDYTCRDLVPGLHAPTAWRLAGQRCLPILVDGQHRIGDSTKIALYLENTYPKRSLLPVDEVARKRVMQLEDFFDELGDHVRRYCWSLAVERDEVSDIFFNFSGYTRWQRMLADSSKPLLRQMIRCTFQVYEPRVADSWEKIQNTLLQMEDWLQGNVNHYLIGDRFTLADLTAASMLAPLFGPENSPWADNRMPPLTQQLRAESRSTLAGQWVLRLYRDYRVGDWIFKNSDSLI</sequence>
<dbReference type="RefSeq" id="WP_283266793.1">
    <property type="nucleotide sequence ID" value="NZ_CP125669.1"/>
</dbReference>
<dbReference type="InterPro" id="IPR036249">
    <property type="entry name" value="Thioredoxin-like_sf"/>
</dbReference>
<proteinExistence type="predicted"/>
<dbReference type="InterPro" id="IPR040079">
    <property type="entry name" value="Glutathione_S-Trfase"/>
</dbReference>
<evidence type="ECO:0000313" key="2">
    <source>
        <dbReference type="EMBL" id="WHP05236.1"/>
    </source>
</evidence>
<dbReference type="EMBL" id="CP125669">
    <property type="protein sequence ID" value="WHP05236.1"/>
    <property type="molecule type" value="Genomic_DNA"/>
</dbReference>
<dbReference type="Gene3D" id="1.20.1050.10">
    <property type="match status" value="1"/>
</dbReference>
<dbReference type="SUPFAM" id="SSF52833">
    <property type="entry name" value="Thioredoxin-like"/>
    <property type="match status" value="1"/>
</dbReference>